<evidence type="ECO:0000259" key="1">
    <source>
        <dbReference type="Pfam" id="PF06985"/>
    </source>
</evidence>
<evidence type="ECO:0000313" key="2">
    <source>
        <dbReference type="EMBL" id="KAF4331572.1"/>
    </source>
</evidence>
<dbReference type="Pfam" id="PF06985">
    <property type="entry name" value="HET"/>
    <property type="match status" value="1"/>
</dbReference>
<dbReference type="OrthoDB" id="2975793at2759"/>
<dbReference type="InterPro" id="IPR010730">
    <property type="entry name" value="HET"/>
</dbReference>
<dbReference type="PANTHER" id="PTHR33112:SF12">
    <property type="entry name" value="HETEROKARYON INCOMPATIBILITY DOMAIN-CONTAINING PROTEIN"/>
    <property type="match status" value="1"/>
</dbReference>
<keyword evidence="3" id="KW-1185">Reference proteome</keyword>
<dbReference type="PANTHER" id="PTHR33112">
    <property type="entry name" value="DOMAIN PROTEIN, PUTATIVE-RELATED"/>
    <property type="match status" value="1"/>
</dbReference>
<sequence length="281" mass="32632">MQIGYLWVDSLCIIQDDESEMVEVVDKMDSIYRESILTIVAASGQNAHSGIPVVRPKTRFLEQHALNVRGVQLVDSVDHRQFQRQTKFREPLWVSSTPWAQRAWTFQEALVSRRSLFFTSEQVYWSCREGLLSEDTTEYFPLNERYDSQFDPLEYQRIATTFATRRLTYEADIGRAYLGTQNYLDKKWGGHRFSWGLPHGTFGSFLMWEWQFNPDRRMRQGTHGIRQLDGAVVKVPFPSWSWMAWTGGGQLLDFYGDEPGAHSPLFFVFDLATELSATSQQ</sequence>
<reference evidence="2" key="1">
    <citation type="journal article" date="2017" name="Mycologia">
        <title>Fusarium algeriense, sp. nov., a novel toxigenic crown rot pathogen of durum wheat from Algeria is nested in the Fusarium burgessii species complex.</title>
        <authorList>
            <person name="Laraba I."/>
            <person name="Keddad A."/>
            <person name="Boureghda H."/>
            <person name="Abdallah N."/>
            <person name="Vaughan M.M."/>
            <person name="Proctor R.H."/>
            <person name="Busman M."/>
            <person name="O'Donnell K."/>
        </authorList>
    </citation>
    <scope>NUCLEOTIDE SEQUENCE</scope>
    <source>
        <strain evidence="2">NRRL 25174</strain>
    </source>
</reference>
<comment type="caution">
    <text evidence="2">The sequence shown here is derived from an EMBL/GenBank/DDBJ whole genome shotgun (WGS) entry which is preliminary data.</text>
</comment>
<accession>A0A9P5DKQ6</accession>
<gene>
    <name evidence="2" type="ORF">FBEOM_14674</name>
</gene>
<evidence type="ECO:0000313" key="3">
    <source>
        <dbReference type="Proteomes" id="UP000730481"/>
    </source>
</evidence>
<dbReference type="AlphaFoldDB" id="A0A9P5DKQ6"/>
<proteinExistence type="predicted"/>
<protein>
    <submittedName>
        <fullName evidence="2">Heterokaryon incompatibility</fullName>
    </submittedName>
</protein>
<organism evidence="2 3">
    <name type="scientific">Fusarium beomiforme</name>
    <dbReference type="NCBI Taxonomy" id="44412"/>
    <lineage>
        <taxon>Eukaryota</taxon>
        <taxon>Fungi</taxon>
        <taxon>Dikarya</taxon>
        <taxon>Ascomycota</taxon>
        <taxon>Pezizomycotina</taxon>
        <taxon>Sordariomycetes</taxon>
        <taxon>Hypocreomycetidae</taxon>
        <taxon>Hypocreales</taxon>
        <taxon>Nectriaceae</taxon>
        <taxon>Fusarium</taxon>
        <taxon>Fusarium burgessii species complex</taxon>
    </lineage>
</organism>
<reference evidence="2" key="2">
    <citation type="submission" date="2020-02" db="EMBL/GenBank/DDBJ databases">
        <title>Identification and distribution of gene clusters putatively required for synthesis of sphingolipid metabolism inhibitors in phylogenetically diverse species of the filamentous fungus Fusarium.</title>
        <authorList>
            <person name="Kim H.-S."/>
            <person name="Busman M."/>
            <person name="Brown D.W."/>
            <person name="Divon H."/>
            <person name="Uhlig S."/>
            <person name="Proctor R.H."/>
        </authorList>
    </citation>
    <scope>NUCLEOTIDE SEQUENCE</scope>
    <source>
        <strain evidence="2">NRRL 25174</strain>
    </source>
</reference>
<name>A0A9P5DKQ6_9HYPO</name>
<dbReference type="Proteomes" id="UP000730481">
    <property type="component" value="Unassembled WGS sequence"/>
</dbReference>
<feature type="domain" description="Heterokaryon incompatibility" evidence="1">
    <location>
        <begin position="3"/>
        <end position="108"/>
    </location>
</feature>
<dbReference type="EMBL" id="PVQB02001638">
    <property type="protein sequence ID" value="KAF4331572.1"/>
    <property type="molecule type" value="Genomic_DNA"/>
</dbReference>